<dbReference type="GO" id="GO:0005634">
    <property type="term" value="C:nucleus"/>
    <property type="evidence" value="ECO:0007669"/>
    <property type="project" value="UniProtKB-SubCell"/>
</dbReference>
<dbReference type="PROSITE" id="PS50157">
    <property type="entry name" value="ZINC_FINGER_C2H2_2"/>
    <property type="match status" value="1"/>
</dbReference>
<evidence type="ECO:0000256" key="5">
    <source>
        <dbReference type="ARBA" id="ARBA00023242"/>
    </source>
</evidence>
<keyword evidence="10" id="KW-1185">Reference proteome</keyword>
<dbReference type="SUPFAM" id="SSF57667">
    <property type="entry name" value="beta-beta-alpha zinc fingers"/>
    <property type="match status" value="1"/>
</dbReference>
<evidence type="ECO:0000256" key="1">
    <source>
        <dbReference type="ARBA" id="ARBA00004123"/>
    </source>
</evidence>
<dbReference type="STRING" id="56857.A0A200PQ12"/>
<dbReference type="PROSITE" id="PS00028">
    <property type="entry name" value="ZINC_FINGER_C2H2_1"/>
    <property type="match status" value="1"/>
</dbReference>
<keyword evidence="4" id="KW-0862">Zinc</keyword>
<dbReference type="InParanoid" id="A0A200PQ12"/>
<comment type="caution">
    <text evidence="9">The sequence shown here is derived from an EMBL/GenBank/DDBJ whole genome shotgun (WGS) entry which is preliminary data.</text>
</comment>
<keyword evidence="5" id="KW-0539">Nucleus</keyword>
<proteinExistence type="predicted"/>
<evidence type="ECO:0000313" key="9">
    <source>
        <dbReference type="EMBL" id="OVA00283.1"/>
    </source>
</evidence>
<dbReference type="OrthoDB" id="1933825at2759"/>
<protein>
    <submittedName>
        <fullName evidence="9">Zinc finger protein</fullName>
    </submittedName>
</protein>
<dbReference type="Gene3D" id="3.30.160.60">
    <property type="entry name" value="Classic Zinc Finger"/>
    <property type="match status" value="1"/>
</dbReference>
<organism evidence="9 10">
    <name type="scientific">Macleaya cordata</name>
    <name type="common">Five-seeded plume-poppy</name>
    <name type="synonym">Bocconia cordata</name>
    <dbReference type="NCBI Taxonomy" id="56857"/>
    <lineage>
        <taxon>Eukaryota</taxon>
        <taxon>Viridiplantae</taxon>
        <taxon>Streptophyta</taxon>
        <taxon>Embryophyta</taxon>
        <taxon>Tracheophyta</taxon>
        <taxon>Spermatophyta</taxon>
        <taxon>Magnoliopsida</taxon>
        <taxon>Ranunculales</taxon>
        <taxon>Papaveraceae</taxon>
        <taxon>Papaveroideae</taxon>
        <taxon>Macleaya</taxon>
    </lineage>
</organism>
<gene>
    <name evidence="9" type="ORF">BVC80_1495g60</name>
</gene>
<evidence type="ECO:0000259" key="8">
    <source>
        <dbReference type="PROSITE" id="PS50157"/>
    </source>
</evidence>
<comment type="subcellular location">
    <subcellularLocation>
        <location evidence="1">Nucleus</location>
    </subcellularLocation>
</comment>
<evidence type="ECO:0000256" key="4">
    <source>
        <dbReference type="ARBA" id="ARBA00022833"/>
    </source>
</evidence>
<dbReference type="AlphaFoldDB" id="A0A200PQ12"/>
<evidence type="ECO:0000256" key="7">
    <source>
        <dbReference type="SAM" id="MobiDB-lite"/>
    </source>
</evidence>
<dbReference type="InterPro" id="IPR036236">
    <property type="entry name" value="Znf_C2H2_sf"/>
</dbReference>
<evidence type="ECO:0000256" key="3">
    <source>
        <dbReference type="ARBA" id="ARBA00022771"/>
    </source>
</evidence>
<evidence type="ECO:0000313" key="10">
    <source>
        <dbReference type="Proteomes" id="UP000195402"/>
    </source>
</evidence>
<dbReference type="PANTHER" id="PTHR47287">
    <property type="entry name" value="C2H2 AND C2HC ZINC FINGERS SUPERFAMILY PROTEIN"/>
    <property type="match status" value="1"/>
</dbReference>
<dbReference type="EMBL" id="MVGT01004341">
    <property type="protein sequence ID" value="OVA00283.1"/>
    <property type="molecule type" value="Genomic_DNA"/>
</dbReference>
<feature type="domain" description="C2H2-type" evidence="8">
    <location>
        <begin position="108"/>
        <end position="135"/>
    </location>
</feature>
<dbReference type="InterPro" id="IPR013087">
    <property type="entry name" value="Znf_C2H2_type"/>
</dbReference>
<evidence type="ECO:0000256" key="6">
    <source>
        <dbReference type="PROSITE-ProRule" id="PRU00042"/>
    </source>
</evidence>
<name>A0A200PQ12_MACCD</name>
<dbReference type="Proteomes" id="UP000195402">
    <property type="component" value="Unassembled WGS sequence"/>
</dbReference>
<reference evidence="9 10" key="1">
    <citation type="journal article" date="2017" name="Mol. Plant">
        <title>The Genome of Medicinal Plant Macleaya cordata Provides New Insights into Benzylisoquinoline Alkaloids Metabolism.</title>
        <authorList>
            <person name="Liu X."/>
            <person name="Liu Y."/>
            <person name="Huang P."/>
            <person name="Ma Y."/>
            <person name="Qing Z."/>
            <person name="Tang Q."/>
            <person name="Cao H."/>
            <person name="Cheng P."/>
            <person name="Zheng Y."/>
            <person name="Yuan Z."/>
            <person name="Zhou Y."/>
            <person name="Liu J."/>
            <person name="Tang Z."/>
            <person name="Zhuo Y."/>
            <person name="Zhang Y."/>
            <person name="Yu L."/>
            <person name="Huang J."/>
            <person name="Yang P."/>
            <person name="Peng Q."/>
            <person name="Zhang J."/>
            <person name="Jiang W."/>
            <person name="Zhang Z."/>
            <person name="Lin K."/>
            <person name="Ro D.K."/>
            <person name="Chen X."/>
            <person name="Xiong X."/>
            <person name="Shang Y."/>
            <person name="Huang S."/>
            <person name="Zeng J."/>
        </authorList>
    </citation>
    <scope>NUCLEOTIDE SEQUENCE [LARGE SCALE GENOMIC DNA]</scope>
    <source>
        <strain evidence="10">cv. BLH2017</strain>
        <tissue evidence="9">Root</tissue>
    </source>
</reference>
<accession>A0A200PQ12</accession>
<dbReference type="OMA" id="YYPISMA"/>
<dbReference type="InterPro" id="IPR044246">
    <property type="entry name" value="ZFP3-like"/>
</dbReference>
<keyword evidence="3 6" id="KW-0863">Zinc-finger</keyword>
<dbReference type="PANTHER" id="PTHR47287:SF15">
    <property type="entry name" value="ZINC FINGER PROTEIN 3-LIKE"/>
    <property type="match status" value="1"/>
</dbReference>
<evidence type="ECO:0000256" key="2">
    <source>
        <dbReference type="ARBA" id="ARBA00022723"/>
    </source>
</evidence>
<feature type="region of interest" description="Disordered" evidence="7">
    <location>
        <begin position="204"/>
        <end position="239"/>
    </location>
</feature>
<dbReference type="GO" id="GO:0009788">
    <property type="term" value="P:negative regulation of abscisic acid-activated signaling pathway"/>
    <property type="evidence" value="ECO:0007669"/>
    <property type="project" value="InterPro"/>
</dbReference>
<sequence>MESSLLLMKDTCLDHGLEKKQKEDYDHHHHHHQQQQKEGEIINSDLLLDLSLSSNTDLGSKLNFVDCSKVGSTSSEETIPSHDYIVQTTPQVTDTAAAPEPESGLRVFSCNYCQKKFYSSQALGGHQNAHKRERSLAKRGQVGVGEVGAASFGHHYYPISMASLPLHGHGWHGSTFNRSLGIQAHSMIHKPSYYDLYGHTHHHHGWSSRSPMDHNKHHNKGLMMSTTSNGGGAVRFDTGGHRPMFGSSVDEGLIGGYYGLAAGGGGDRSGRKTTKGDDLQQLDLSLKL</sequence>
<keyword evidence="2" id="KW-0479">Metal-binding</keyword>
<dbReference type="GO" id="GO:0008270">
    <property type="term" value="F:zinc ion binding"/>
    <property type="evidence" value="ECO:0007669"/>
    <property type="project" value="UniProtKB-KW"/>
</dbReference>